<dbReference type="InterPro" id="IPR050223">
    <property type="entry name" value="D-isomer_2-hydroxyacid_DH"/>
</dbReference>
<dbReference type="InterPro" id="IPR006140">
    <property type="entry name" value="D-isomer_DH_NAD-bd"/>
</dbReference>
<dbReference type="PANTHER" id="PTHR10996">
    <property type="entry name" value="2-HYDROXYACID DEHYDROGENASE-RELATED"/>
    <property type="match status" value="1"/>
</dbReference>
<comment type="similarity">
    <text evidence="1 4">Belongs to the D-isomer specific 2-hydroxyacid dehydrogenase family.</text>
</comment>
<comment type="caution">
    <text evidence="7">The sequence shown here is derived from an EMBL/GenBank/DDBJ whole genome shotgun (WGS) entry which is preliminary data.</text>
</comment>
<evidence type="ECO:0000256" key="2">
    <source>
        <dbReference type="ARBA" id="ARBA00023002"/>
    </source>
</evidence>
<feature type="domain" description="D-isomer specific 2-hydroxyacid dehydrogenase NAD-binding" evidence="6">
    <location>
        <begin position="108"/>
        <end position="279"/>
    </location>
</feature>
<sequence length="307" mass="31914">MVNRTVLTARGAADTAQLARALPGHAVREFTDLRDVPPEAAKTAEVIVLRSGLRLGRSELGALPSLRHVIRAGSGLDGIDTGLLAERGISVHRNPGASAPAVGEWCLTALLSLARRIPLGARGIDRGEHLKAACMSSVPVSTMNVAVWGAGPVGRACADALAPHVAHTVFAARPSIGQDLAQMPAEDLPGWADAHVVAVPHTIANTALVSTDFLRDSAARKPLLIVVGRLATVDITACLRALDTGLLSGLAVDPVEASDIHHFPSGPKPVNLLVTPHIGAQRGDVRERLDAWVTETARALLTGKGPG</sequence>
<name>A0ABU2SY67_9ACTN</name>
<evidence type="ECO:0000313" key="7">
    <source>
        <dbReference type="EMBL" id="MDT0453760.1"/>
    </source>
</evidence>
<keyword evidence="8" id="KW-1185">Reference proteome</keyword>
<dbReference type="InterPro" id="IPR006139">
    <property type="entry name" value="D-isomer_2_OHA_DH_cat_dom"/>
</dbReference>
<protein>
    <submittedName>
        <fullName evidence="7">NAD(P)-dependent oxidoreductase</fullName>
    </submittedName>
</protein>
<evidence type="ECO:0000256" key="4">
    <source>
        <dbReference type="RuleBase" id="RU003719"/>
    </source>
</evidence>
<reference evidence="7" key="1">
    <citation type="submission" date="2024-05" db="EMBL/GenBank/DDBJ databases">
        <title>30 novel species of actinomycetes from the DSMZ collection.</title>
        <authorList>
            <person name="Nouioui I."/>
        </authorList>
    </citation>
    <scope>NUCLEOTIDE SEQUENCE</scope>
    <source>
        <strain evidence="7">DSM 40473</strain>
    </source>
</reference>
<dbReference type="Pfam" id="PF00389">
    <property type="entry name" value="2-Hacid_dh"/>
    <property type="match status" value="1"/>
</dbReference>
<proteinExistence type="inferred from homology"/>
<dbReference type="SUPFAM" id="SSF52283">
    <property type="entry name" value="Formate/glycerate dehydrogenase catalytic domain-like"/>
    <property type="match status" value="1"/>
</dbReference>
<evidence type="ECO:0000313" key="8">
    <source>
        <dbReference type="Proteomes" id="UP001180531"/>
    </source>
</evidence>
<feature type="domain" description="D-isomer specific 2-hydroxyacid dehydrogenase catalytic" evidence="5">
    <location>
        <begin position="33"/>
        <end position="298"/>
    </location>
</feature>
<dbReference type="Gene3D" id="3.40.50.720">
    <property type="entry name" value="NAD(P)-binding Rossmann-like Domain"/>
    <property type="match status" value="2"/>
</dbReference>
<organism evidence="7 8">
    <name type="scientific">Streptomyces hesseae</name>
    <dbReference type="NCBI Taxonomy" id="3075519"/>
    <lineage>
        <taxon>Bacteria</taxon>
        <taxon>Bacillati</taxon>
        <taxon>Actinomycetota</taxon>
        <taxon>Actinomycetes</taxon>
        <taxon>Kitasatosporales</taxon>
        <taxon>Streptomycetaceae</taxon>
        <taxon>Streptomyces</taxon>
    </lineage>
</organism>
<evidence type="ECO:0000259" key="6">
    <source>
        <dbReference type="Pfam" id="PF02826"/>
    </source>
</evidence>
<dbReference type="Proteomes" id="UP001180531">
    <property type="component" value="Unassembled WGS sequence"/>
</dbReference>
<evidence type="ECO:0000256" key="3">
    <source>
        <dbReference type="ARBA" id="ARBA00023027"/>
    </source>
</evidence>
<gene>
    <name evidence="7" type="ORF">RM609_32475</name>
</gene>
<dbReference type="RefSeq" id="WP_311615937.1">
    <property type="nucleotide sequence ID" value="NZ_JAVRFI010000036.1"/>
</dbReference>
<dbReference type="SUPFAM" id="SSF51735">
    <property type="entry name" value="NAD(P)-binding Rossmann-fold domains"/>
    <property type="match status" value="1"/>
</dbReference>
<dbReference type="EMBL" id="JAVRFI010000036">
    <property type="protein sequence ID" value="MDT0453760.1"/>
    <property type="molecule type" value="Genomic_DNA"/>
</dbReference>
<keyword evidence="2 4" id="KW-0560">Oxidoreductase</keyword>
<keyword evidence="3" id="KW-0520">NAD</keyword>
<dbReference type="Pfam" id="PF02826">
    <property type="entry name" value="2-Hacid_dh_C"/>
    <property type="match status" value="1"/>
</dbReference>
<dbReference type="PANTHER" id="PTHR10996:SF178">
    <property type="entry name" value="2-HYDROXYACID DEHYDROGENASE YGL185C-RELATED"/>
    <property type="match status" value="1"/>
</dbReference>
<accession>A0ABU2SY67</accession>
<evidence type="ECO:0000256" key="1">
    <source>
        <dbReference type="ARBA" id="ARBA00005854"/>
    </source>
</evidence>
<evidence type="ECO:0000259" key="5">
    <source>
        <dbReference type="Pfam" id="PF00389"/>
    </source>
</evidence>
<dbReference type="InterPro" id="IPR036291">
    <property type="entry name" value="NAD(P)-bd_dom_sf"/>
</dbReference>